<keyword evidence="12" id="KW-1185">Reference proteome</keyword>
<dbReference type="PRINTS" id="PR00463">
    <property type="entry name" value="EP450I"/>
</dbReference>
<dbReference type="InterPro" id="IPR036396">
    <property type="entry name" value="Cyt_P450_sf"/>
</dbReference>
<evidence type="ECO:0000256" key="5">
    <source>
        <dbReference type="ARBA" id="ARBA00022723"/>
    </source>
</evidence>
<keyword evidence="8 10" id="KW-0503">Monooxygenase</keyword>
<evidence type="ECO:0000313" key="12">
    <source>
        <dbReference type="Proteomes" id="UP000772434"/>
    </source>
</evidence>
<comment type="caution">
    <text evidence="11">The sequence shown here is derived from an EMBL/GenBank/DDBJ whole genome shotgun (WGS) entry which is preliminary data.</text>
</comment>
<evidence type="ECO:0000256" key="9">
    <source>
        <dbReference type="PIRSR" id="PIRSR602401-1"/>
    </source>
</evidence>
<keyword evidence="7 9" id="KW-0408">Iron</keyword>
<accession>A0A9P5PWU4</accession>
<comment type="pathway">
    <text evidence="2">Secondary metabolite biosynthesis.</text>
</comment>
<dbReference type="GO" id="GO:0020037">
    <property type="term" value="F:heme binding"/>
    <property type="evidence" value="ECO:0007669"/>
    <property type="project" value="InterPro"/>
</dbReference>
<dbReference type="PROSITE" id="PS00086">
    <property type="entry name" value="CYTOCHROME_P450"/>
    <property type="match status" value="1"/>
</dbReference>
<dbReference type="GO" id="GO:0005506">
    <property type="term" value="F:iron ion binding"/>
    <property type="evidence" value="ECO:0007669"/>
    <property type="project" value="InterPro"/>
</dbReference>
<evidence type="ECO:0000256" key="6">
    <source>
        <dbReference type="ARBA" id="ARBA00023002"/>
    </source>
</evidence>
<dbReference type="InterPro" id="IPR017972">
    <property type="entry name" value="Cyt_P450_CS"/>
</dbReference>
<comment type="similarity">
    <text evidence="3 10">Belongs to the cytochrome P450 family.</text>
</comment>
<dbReference type="PANTHER" id="PTHR46300:SF7">
    <property type="entry name" value="P450, PUTATIVE (EUROFUNG)-RELATED"/>
    <property type="match status" value="1"/>
</dbReference>
<evidence type="ECO:0000256" key="7">
    <source>
        <dbReference type="ARBA" id="ARBA00023004"/>
    </source>
</evidence>
<feature type="binding site" description="axial binding residue" evidence="9">
    <location>
        <position position="424"/>
    </location>
    <ligand>
        <name>heme</name>
        <dbReference type="ChEBI" id="CHEBI:30413"/>
    </ligand>
    <ligandPart>
        <name>Fe</name>
        <dbReference type="ChEBI" id="CHEBI:18248"/>
    </ligandPart>
</feature>
<keyword evidence="6 10" id="KW-0560">Oxidoreductase</keyword>
<dbReference type="InterPro" id="IPR002401">
    <property type="entry name" value="Cyt_P450_E_grp-I"/>
</dbReference>
<evidence type="ECO:0000256" key="1">
    <source>
        <dbReference type="ARBA" id="ARBA00001971"/>
    </source>
</evidence>
<sequence>MISILTLPVGIAALALAVLPLLYFLLRLPQSNLALPYPPGPKSANLPTLDAWITYREWGREYGDLIYIRDKNMLITNNTQVAVDLLDKRARIYSDRETSASVDLCGADRILGLQRYGDTWRKNRRFFHQCLNQTACARFYPTQYKKISDFLHKLTVAPEQFAQHTVILSQSLMYASLYGLDIRGEDPLLQQASAANYTFGQMISTGYPILERFPWLRFMPSWFPGCGFKREAKEFIQNMNDLNEIPFDRAMNNLKSGVGTSLIVELALERPADLEMIKMMGTVGFGAASDTTKSAISSFLLVMTLHPKVQAKAQAEIDRVIGRDRLPTFEDRRSLPYIEAIYREVMRLHHPFPLNHVSSQDDFYRGYHIPKGCAILPNVWAMNRDPNVYSEPDEFIPERFFNSPDGPFTSINDIHAFGFGRRVCVGRYVADNTVWLTIASVLATLDLRKAKDDEGREIHISGEFSPHVFRHPEPYQSCIRPRDLQALELIQLVATELK</sequence>
<proteinExistence type="inferred from homology"/>
<evidence type="ECO:0000256" key="3">
    <source>
        <dbReference type="ARBA" id="ARBA00010617"/>
    </source>
</evidence>
<dbReference type="Proteomes" id="UP000772434">
    <property type="component" value="Unassembled WGS sequence"/>
</dbReference>
<dbReference type="EMBL" id="JADNRY010000050">
    <property type="protein sequence ID" value="KAF9069515.1"/>
    <property type="molecule type" value="Genomic_DNA"/>
</dbReference>
<keyword evidence="5 9" id="KW-0479">Metal-binding</keyword>
<dbReference type="InterPro" id="IPR050364">
    <property type="entry name" value="Cytochrome_P450_fung"/>
</dbReference>
<reference evidence="11" key="1">
    <citation type="submission" date="2020-11" db="EMBL/GenBank/DDBJ databases">
        <authorList>
            <consortium name="DOE Joint Genome Institute"/>
            <person name="Ahrendt S."/>
            <person name="Riley R."/>
            <person name="Andreopoulos W."/>
            <person name="Labutti K."/>
            <person name="Pangilinan J."/>
            <person name="Ruiz-Duenas F.J."/>
            <person name="Barrasa J.M."/>
            <person name="Sanchez-Garcia M."/>
            <person name="Camarero S."/>
            <person name="Miyauchi S."/>
            <person name="Serrano A."/>
            <person name="Linde D."/>
            <person name="Babiker R."/>
            <person name="Drula E."/>
            <person name="Ayuso-Fernandez I."/>
            <person name="Pacheco R."/>
            <person name="Padilla G."/>
            <person name="Ferreira P."/>
            <person name="Barriuso J."/>
            <person name="Kellner H."/>
            <person name="Castanera R."/>
            <person name="Alfaro M."/>
            <person name="Ramirez L."/>
            <person name="Pisabarro A.G."/>
            <person name="Kuo A."/>
            <person name="Tritt A."/>
            <person name="Lipzen A."/>
            <person name="He G."/>
            <person name="Yan M."/>
            <person name="Ng V."/>
            <person name="Cullen D."/>
            <person name="Martin F."/>
            <person name="Rosso M.-N."/>
            <person name="Henrissat B."/>
            <person name="Hibbett D."/>
            <person name="Martinez A.T."/>
            <person name="Grigoriev I.V."/>
        </authorList>
    </citation>
    <scope>NUCLEOTIDE SEQUENCE</scope>
    <source>
        <strain evidence="11">AH 40177</strain>
    </source>
</reference>
<dbReference type="InterPro" id="IPR001128">
    <property type="entry name" value="Cyt_P450"/>
</dbReference>
<dbReference type="OrthoDB" id="2789670at2759"/>
<dbReference type="PANTHER" id="PTHR46300">
    <property type="entry name" value="P450, PUTATIVE (EUROFUNG)-RELATED-RELATED"/>
    <property type="match status" value="1"/>
</dbReference>
<comment type="cofactor">
    <cofactor evidence="1 9">
        <name>heme</name>
        <dbReference type="ChEBI" id="CHEBI:30413"/>
    </cofactor>
</comment>
<dbReference type="Gene3D" id="1.10.630.10">
    <property type="entry name" value="Cytochrome P450"/>
    <property type="match status" value="1"/>
</dbReference>
<organism evidence="11 12">
    <name type="scientific">Rhodocollybia butyracea</name>
    <dbReference type="NCBI Taxonomy" id="206335"/>
    <lineage>
        <taxon>Eukaryota</taxon>
        <taxon>Fungi</taxon>
        <taxon>Dikarya</taxon>
        <taxon>Basidiomycota</taxon>
        <taxon>Agaricomycotina</taxon>
        <taxon>Agaricomycetes</taxon>
        <taxon>Agaricomycetidae</taxon>
        <taxon>Agaricales</taxon>
        <taxon>Marasmiineae</taxon>
        <taxon>Omphalotaceae</taxon>
        <taxon>Rhodocollybia</taxon>
    </lineage>
</organism>
<evidence type="ECO:0000256" key="10">
    <source>
        <dbReference type="RuleBase" id="RU000461"/>
    </source>
</evidence>
<gene>
    <name evidence="11" type="ORF">BDP27DRAFT_1519608</name>
</gene>
<dbReference type="CDD" id="cd11065">
    <property type="entry name" value="CYP64-like"/>
    <property type="match status" value="1"/>
</dbReference>
<dbReference type="SUPFAM" id="SSF48264">
    <property type="entry name" value="Cytochrome P450"/>
    <property type="match status" value="1"/>
</dbReference>
<keyword evidence="4 9" id="KW-0349">Heme</keyword>
<dbReference type="GO" id="GO:0004497">
    <property type="term" value="F:monooxygenase activity"/>
    <property type="evidence" value="ECO:0007669"/>
    <property type="project" value="UniProtKB-KW"/>
</dbReference>
<evidence type="ECO:0000256" key="4">
    <source>
        <dbReference type="ARBA" id="ARBA00022617"/>
    </source>
</evidence>
<name>A0A9P5PWU4_9AGAR</name>
<dbReference type="GO" id="GO:0016705">
    <property type="term" value="F:oxidoreductase activity, acting on paired donors, with incorporation or reduction of molecular oxygen"/>
    <property type="evidence" value="ECO:0007669"/>
    <property type="project" value="InterPro"/>
</dbReference>
<dbReference type="Pfam" id="PF00067">
    <property type="entry name" value="p450"/>
    <property type="match status" value="1"/>
</dbReference>
<protein>
    <submittedName>
        <fullName evidence="11">Cytochrome P450 1</fullName>
    </submittedName>
</protein>
<dbReference type="AlphaFoldDB" id="A0A9P5PWU4"/>
<evidence type="ECO:0000256" key="2">
    <source>
        <dbReference type="ARBA" id="ARBA00005179"/>
    </source>
</evidence>
<evidence type="ECO:0000313" key="11">
    <source>
        <dbReference type="EMBL" id="KAF9069515.1"/>
    </source>
</evidence>
<evidence type="ECO:0000256" key="8">
    <source>
        <dbReference type="ARBA" id="ARBA00023033"/>
    </source>
</evidence>